<keyword evidence="1" id="KW-1133">Transmembrane helix</keyword>
<feature type="transmembrane region" description="Helical" evidence="1">
    <location>
        <begin position="133"/>
        <end position="153"/>
    </location>
</feature>
<dbReference type="AlphaFoldDB" id="A0A1B1YCP3"/>
<dbReference type="Pfam" id="PF07670">
    <property type="entry name" value="Gate"/>
    <property type="match status" value="1"/>
</dbReference>
<feature type="domain" description="Nucleoside transporter/FeoB GTPase Gate" evidence="2">
    <location>
        <begin position="43"/>
        <end position="150"/>
    </location>
</feature>
<dbReference type="Proteomes" id="UP000092971">
    <property type="component" value="Chromosome"/>
</dbReference>
<evidence type="ECO:0000313" key="3">
    <source>
        <dbReference type="EMBL" id="ANW98533.1"/>
    </source>
</evidence>
<reference evidence="3 4" key="1">
    <citation type="submission" date="2016-02" db="EMBL/GenBank/DDBJ databases">
        <title>Comparison of Clostridium stercorarium subspecies using comparative genomics and transcriptomics.</title>
        <authorList>
            <person name="Schellenberg J."/>
            <person name="Thallinger G."/>
            <person name="Levin D.B."/>
            <person name="Zhang X."/>
            <person name="Alvare G."/>
            <person name="Fristensky B."/>
            <person name="Sparling R."/>
        </authorList>
    </citation>
    <scope>NUCLEOTIDE SEQUENCE [LARGE SCALE GENOMIC DNA]</scope>
    <source>
        <strain evidence="3 4">DSM 2910</strain>
    </source>
</reference>
<feature type="transmembrane region" description="Helical" evidence="1">
    <location>
        <begin position="37"/>
        <end position="54"/>
    </location>
</feature>
<evidence type="ECO:0000313" key="4">
    <source>
        <dbReference type="Proteomes" id="UP000092971"/>
    </source>
</evidence>
<organism evidence="3 4">
    <name type="scientific">Thermoclostridium stercorarium subsp. thermolacticum DSM 2910</name>
    <dbReference type="NCBI Taxonomy" id="1121336"/>
    <lineage>
        <taxon>Bacteria</taxon>
        <taxon>Bacillati</taxon>
        <taxon>Bacillota</taxon>
        <taxon>Clostridia</taxon>
        <taxon>Eubacteriales</taxon>
        <taxon>Oscillospiraceae</taxon>
        <taxon>Thermoclostridium</taxon>
    </lineage>
</organism>
<dbReference type="EMBL" id="CP014672">
    <property type="protein sequence ID" value="ANW98533.1"/>
    <property type="molecule type" value="Genomic_DNA"/>
</dbReference>
<name>A0A1B1YCP3_THEST</name>
<sequence length="195" mass="20923">MLNYIWVGMIIVGIVCGLITGRMEQVTEAVIASSEEGVNLAILLTGVMCLWSGLMKIAQKSGMVNAITRATRDFFAGLFTGIPENHPATGAIVLSFTANLLGLGNAATPLGIKAMESLQTLNEKKDTATDDMILFMVINASCIQLIPTSVIVLRDAAGSVNPASIIPHVWISSLISTVTAILFYFIFRSFDKRRG</sequence>
<keyword evidence="1" id="KW-0812">Transmembrane</keyword>
<evidence type="ECO:0000259" key="2">
    <source>
        <dbReference type="Pfam" id="PF07670"/>
    </source>
</evidence>
<protein>
    <submittedName>
        <fullName evidence="3">Nucleoside recognition protein</fullName>
    </submittedName>
</protein>
<dbReference type="OrthoDB" id="9782481at2"/>
<dbReference type="InterPro" id="IPR011642">
    <property type="entry name" value="Gate_dom"/>
</dbReference>
<evidence type="ECO:0000256" key="1">
    <source>
        <dbReference type="SAM" id="Phobius"/>
    </source>
</evidence>
<keyword evidence="1" id="KW-0472">Membrane</keyword>
<feature type="transmembrane region" description="Helical" evidence="1">
    <location>
        <begin position="6"/>
        <end position="25"/>
    </location>
</feature>
<proteinExistence type="predicted"/>
<feature type="transmembrane region" description="Helical" evidence="1">
    <location>
        <begin position="165"/>
        <end position="187"/>
    </location>
</feature>
<accession>A0A1B1YCP3</accession>
<gene>
    <name evidence="3" type="ORF">CSTERTH_05525</name>
</gene>
<dbReference type="RefSeq" id="WP_015358850.1">
    <property type="nucleotide sequence ID" value="NZ_CP014672.1"/>
</dbReference>